<accession>A0A5Q4VGL9</accession>
<feature type="domain" description="PPM-type phosphatase" evidence="1">
    <location>
        <begin position="1"/>
        <end position="267"/>
    </location>
</feature>
<comment type="caution">
    <text evidence="2">The sequence shown here is derived from an EMBL/GenBank/DDBJ whole genome shotgun (WGS) entry which is preliminary data.</text>
</comment>
<dbReference type="PROSITE" id="PS51746">
    <property type="entry name" value="PPM_2"/>
    <property type="match status" value="1"/>
</dbReference>
<organism evidence="2 3">
    <name type="scientific">Desulfobotulus mexicanus</name>
    <dbReference type="NCBI Taxonomy" id="2586642"/>
    <lineage>
        <taxon>Bacteria</taxon>
        <taxon>Pseudomonadati</taxon>
        <taxon>Thermodesulfobacteriota</taxon>
        <taxon>Desulfobacteria</taxon>
        <taxon>Desulfobacterales</taxon>
        <taxon>Desulfobacteraceae</taxon>
        <taxon>Desulfobotulus</taxon>
    </lineage>
</organism>
<reference evidence="2 3" key="1">
    <citation type="submission" date="2019-06" db="EMBL/GenBank/DDBJ databases">
        <title>Desulfobotulus mexicanus sp. nov., a novel sulfate-reducing bacterium isolated from the sediment of an alkaline crater lake in Mexico.</title>
        <authorList>
            <person name="Hirschler-Rea A."/>
        </authorList>
    </citation>
    <scope>NUCLEOTIDE SEQUENCE [LARGE SCALE GENOMIC DNA]</scope>
    <source>
        <strain evidence="2 3">PAR22N</strain>
    </source>
</reference>
<evidence type="ECO:0000259" key="1">
    <source>
        <dbReference type="PROSITE" id="PS51746"/>
    </source>
</evidence>
<dbReference type="InterPro" id="IPR036457">
    <property type="entry name" value="PPM-type-like_dom_sf"/>
</dbReference>
<sequence length="325" mass="36614">MKMSYLFEKGTGTLNEDAIFFNGSSFGVFDGATSLIQNTCDRGLTGGFLAAHTAKDVFSNSRDCLILLAEQANRAIYRKMLEHEVDTSDKSALWSTAAAVVRIHGRKLHWVQIGDSLILLIHKDGSFSIPVTDFDHDTETLAMWKKISDTSPESIMDALGHQIRRVRSRMNVSYGVFNGEKSYASFLRCGVEDLKDIDHVLLFTDGLFIPSENPFENRFDTMVRLYQEGGLSAVRKYVRTLEESDPECRRYPRFKTHDDIAALALNIGNDESEKIPCLSHSDVERKKGLFFAACNRSENSHRRKFSGRDSECSTAETYSGRCPYS</sequence>
<evidence type="ECO:0000313" key="3">
    <source>
        <dbReference type="Proteomes" id="UP000321899"/>
    </source>
</evidence>
<proteinExistence type="predicted"/>
<gene>
    <name evidence="2" type="ORF">FIM25_04935</name>
</gene>
<dbReference type="InterPro" id="IPR001932">
    <property type="entry name" value="PPM-type_phosphatase-like_dom"/>
</dbReference>
<protein>
    <submittedName>
        <fullName evidence="2">Protein phosphatase 2C domain-containing protein</fullName>
    </submittedName>
</protein>
<dbReference type="Pfam" id="PF13672">
    <property type="entry name" value="PP2C_2"/>
    <property type="match status" value="1"/>
</dbReference>
<name>A0A5Q4VGL9_9BACT</name>
<dbReference type="AlphaFoldDB" id="A0A5Q4VGL9"/>
<evidence type="ECO:0000313" key="2">
    <source>
        <dbReference type="EMBL" id="TYT75507.1"/>
    </source>
</evidence>
<dbReference type="OrthoDB" id="1755431at2"/>
<dbReference type="Proteomes" id="UP000321899">
    <property type="component" value="Unassembled WGS sequence"/>
</dbReference>
<dbReference type="Gene3D" id="3.60.40.10">
    <property type="entry name" value="PPM-type phosphatase domain"/>
    <property type="match status" value="1"/>
</dbReference>
<keyword evidence="3" id="KW-1185">Reference proteome</keyword>
<dbReference type="SUPFAM" id="SSF81606">
    <property type="entry name" value="PP2C-like"/>
    <property type="match status" value="1"/>
</dbReference>
<dbReference type="EMBL" id="VDMB01000004">
    <property type="protein sequence ID" value="TYT75507.1"/>
    <property type="molecule type" value="Genomic_DNA"/>
</dbReference>